<dbReference type="InterPro" id="IPR013783">
    <property type="entry name" value="Ig-like_fold"/>
</dbReference>
<feature type="non-terminal residue" evidence="2">
    <location>
        <position position="1"/>
    </location>
</feature>
<reference evidence="2 3" key="1">
    <citation type="journal article" date="2024" name="BMC Genomics">
        <title>Genome assembly of redclaw crayfish (Cherax quadricarinatus) provides insights into its immune adaptation and hypoxia tolerance.</title>
        <authorList>
            <person name="Liu Z."/>
            <person name="Zheng J."/>
            <person name="Li H."/>
            <person name="Fang K."/>
            <person name="Wang S."/>
            <person name="He J."/>
            <person name="Zhou D."/>
            <person name="Weng S."/>
            <person name="Chi M."/>
            <person name="Gu Z."/>
            <person name="He J."/>
            <person name="Li F."/>
            <person name="Wang M."/>
        </authorList>
    </citation>
    <scope>NUCLEOTIDE SEQUENCE [LARGE SCALE GENOMIC DNA]</scope>
    <source>
        <strain evidence="2">ZL_2023a</strain>
    </source>
</reference>
<dbReference type="PROSITE" id="PS50853">
    <property type="entry name" value="FN3"/>
    <property type="match status" value="1"/>
</dbReference>
<accession>A0AAW0Y1U3</accession>
<dbReference type="AlphaFoldDB" id="A0AAW0Y1U3"/>
<evidence type="ECO:0000313" key="2">
    <source>
        <dbReference type="EMBL" id="KAK8746041.1"/>
    </source>
</evidence>
<gene>
    <name evidence="2" type="ORF">OTU49_017234</name>
</gene>
<dbReference type="InterPro" id="IPR036116">
    <property type="entry name" value="FN3_sf"/>
</dbReference>
<dbReference type="SMART" id="SM00060">
    <property type="entry name" value="FN3"/>
    <property type="match status" value="1"/>
</dbReference>
<protein>
    <recommendedName>
        <fullName evidence="1">Fibronectin type-III domain-containing protein</fullName>
    </recommendedName>
</protein>
<dbReference type="Gene3D" id="2.60.40.10">
    <property type="entry name" value="Immunoglobulins"/>
    <property type="match status" value="1"/>
</dbReference>
<feature type="non-terminal residue" evidence="2">
    <location>
        <position position="116"/>
    </location>
</feature>
<keyword evidence="3" id="KW-1185">Reference proteome</keyword>
<proteinExistence type="predicted"/>
<dbReference type="EMBL" id="JARKIK010000018">
    <property type="protein sequence ID" value="KAK8746041.1"/>
    <property type="molecule type" value="Genomic_DNA"/>
</dbReference>
<comment type="caution">
    <text evidence="2">The sequence shown here is derived from an EMBL/GenBank/DDBJ whole genome shotgun (WGS) entry which is preliminary data.</text>
</comment>
<feature type="domain" description="Fibronectin type-III" evidence="1">
    <location>
        <begin position="25"/>
        <end position="116"/>
    </location>
</feature>
<dbReference type="SUPFAM" id="SSF49265">
    <property type="entry name" value="Fibronectin type III"/>
    <property type="match status" value="1"/>
</dbReference>
<evidence type="ECO:0000259" key="1">
    <source>
        <dbReference type="PROSITE" id="PS50853"/>
    </source>
</evidence>
<sequence length="116" mass="12832">VLGAADGSTNKRVHNVTFFTECVDPVAGNIEVEVTNHSAVVNWTDPGNHERCGILYQVQLIPGTSKKIIQNEIILRPPFDLQNLKPDTQYNVTVIARKNGTEELFVISNVFSTLPN</sequence>
<name>A0AAW0Y1U3_CHEQU</name>
<dbReference type="InterPro" id="IPR003961">
    <property type="entry name" value="FN3_dom"/>
</dbReference>
<dbReference type="Proteomes" id="UP001445076">
    <property type="component" value="Unassembled WGS sequence"/>
</dbReference>
<evidence type="ECO:0000313" key="3">
    <source>
        <dbReference type="Proteomes" id="UP001445076"/>
    </source>
</evidence>
<organism evidence="2 3">
    <name type="scientific">Cherax quadricarinatus</name>
    <name type="common">Australian red claw crayfish</name>
    <dbReference type="NCBI Taxonomy" id="27406"/>
    <lineage>
        <taxon>Eukaryota</taxon>
        <taxon>Metazoa</taxon>
        <taxon>Ecdysozoa</taxon>
        <taxon>Arthropoda</taxon>
        <taxon>Crustacea</taxon>
        <taxon>Multicrustacea</taxon>
        <taxon>Malacostraca</taxon>
        <taxon>Eumalacostraca</taxon>
        <taxon>Eucarida</taxon>
        <taxon>Decapoda</taxon>
        <taxon>Pleocyemata</taxon>
        <taxon>Astacidea</taxon>
        <taxon>Parastacoidea</taxon>
        <taxon>Parastacidae</taxon>
        <taxon>Cherax</taxon>
    </lineage>
</organism>
<dbReference type="Pfam" id="PF00041">
    <property type="entry name" value="fn3"/>
    <property type="match status" value="1"/>
</dbReference>
<dbReference type="CDD" id="cd00063">
    <property type="entry name" value="FN3"/>
    <property type="match status" value="1"/>
</dbReference>